<evidence type="ECO:0000256" key="3">
    <source>
        <dbReference type="ARBA" id="ARBA00023002"/>
    </source>
</evidence>
<evidence type="ECO:0000256" key="2">
    <source>
        <dbReference type="ARBA" id="ARBA00022723"/>
    </source>
</evidence>
<keyword evidence="4" id="KW-0408">Iron</keyword>
<keyword evidence="3" id="KW-0560">Oxidoreductase</keyword>
<evidence type="ECO:0000256" key="1">
    <source>
        <dbReference type="ARBA" id="ARBA00022485"/>
    </source>
</evidence>
<name>X1L0Q8_9ZZZZ</name>
<dbReference type="PANTHER" id="PTHR43255:SF1">
    <property type="entry name" value="IRON-SULFUR-BINDING OXIDOREDUCTASE FADF-RELATED"/>
    <property type="match status" value="1"/>
</dbReference>
<dbReference type="SUPFAM" id="SSF46548">
    <property type="entry name" value="alpha-helical ferredoxin"/>
    <property type="match status" value="1"/>
</dbReference>
<dbReference type="PANTHER" id="PTHR43255">
    <property type="entry name" value="IRON-SULFUR-BINDING OXIDOREDUCTASE FADF-RELATED-RELATED"/>
    <property type="match status" value="1"/>
</dbReference>
<keyword evidence="1" id="KW-0004">4Fe-4S</keyword>
<dbReference type="GO" id="GO:0051539">
    <property type="term" value="F:4 iron, 4 sulfur cluster binding"/>
    <property type="evidence" value="ECO:0007669"/>
    <property type="project" value="UniProtKB-KW"/>
</dbReference>
<dbReference type="GO" id="GO:0016491">
    <property type="term" value="F:oxidoreductase activity"/>
    <property type="evidence" value="ECO:0007669"/>
    <property type="project" value="UniProtKB-KW"/>
</dbReference>
<dbReference type="GO" id="GO:0046872">
    <property type="term" value="F:metal ion binding"/>
    <property type="evidence" value="ECO:0007669"/>
    <property type="project" value="UniProtKB-KW"/>
</dbReference>
<proteinExistence type="predicted"/>
<evidence type="ECO:0000256" key="4">
    <source>
        <dbReference type="ARBA" id="ARBA00023004"/>
    </source>
</evidence>
<dbReference type="Pfam" id="PF02754">
    <property type="entry name" value="CCG"/>
    <property type="match status" value="1"/>
</dbReference>
<gene>
    <name evidence="7" type="ORF">S06H3_15829</name>
</gene>
<dbReference type="PROSITE" id="PS00198">
    <property type="entry name" value="4FE4S_FER_1"/>
    <property type="match status" value="1"/>
</dbReference>
<evidence type="ECO:0000256" key="5">
    <source>
        <dbReference type="ARBA" id="ARBA00023014"/>
    </source>
</evidence>
<sequence length="372" mass="43228">LEIKNLIKGKESKYVLTTCTTCLSCNFYCPQQANPYQLILERWNDLYKERGALPLSRFVCPTEEHNIWQLLNVFLSNQEKRWIHEWMNYIPKPSDKVLLIGNYTHLFPFIIGGSKLLNYFKPIDRIDQWEGGAYLYQLGYLDVAQKVAERTKKDFDKWGVDIVVPLLDAVHYLFKEVHPKEMKVSHDQKFINYHDWLIEKIDAGDIKLPKPLNLKVTIHDNCYSKALDGVYWENPREILKKCGCKILEMKHNKKDSLCCGFGVGPSCVGNISMVFNIMSEAKKKYEEAEETGAKALISYCGGCVYLLWASRELLGKKIDVYHIIEIVRMAMGEKINYPHDHIKRAWDIIAIITYQLLLSVFQSNFFIKANNV</sequence>
<dbReference type="InterPro" id="IPR017900">
    <property type="entry name" value="4Fe4S_Fe_S_CS"/>
</dbReference>
<protein>
    <recommendedName>
        <fullName evidence="6">Cysteine-rich domain-containing protein</fullName>
    </recommendedName>
</protein>
<feature type="non-terminal residue" evidence="7">
    <location>
        <position position="1"/>
    </location>
</feature>
<organism evidence="7">
    <name type="scientific">marine sediment metagenome</name>
    <dbReference type="NCBI Taxonomy" id="412755"/>
    <lineage>
        <taxon>unclassified sequences</taxon>
        <taxon>metagenomes</taxon>
        <taxon>ecological metagenomes</taxon>
    </lineage>
</organism>
<keyword evidence="5" id="KW-0411">Iron-sulfur</keyword>
<feature type="domain" description="Cysteine-rich" evidence="6">
    <location>
        <begin position="216"/>
        <end position="305"/>
    </location>
</feature>
<comment type="caution">
    <text evidence="7">The sequence shown here is derived from an EMBL/GenBank/DDBJ whole genome shotgun (WGS) entry which is preliminary data.</text>
</comment>
<dbReference type="GO" id="GO:0005886">
    <property type="term" value="C:plasma membrane"/>
    <property type="evidence" value="ECO:0007669"/>
    <property type="project" value="TreeGrafter"/>
</dbReference>
<dbReference type="InterPro" id="IPR051460">
    <property type="entry name" value="HdrC_iron-sulfur_subunit"/>
</dbReference>
<accession>X1L0Q8</accession>
<dbReference type="EMBL" id="BARV01007801">
    <property type="protein sequence ID" value="GAI12927.1"/>
    <property type="molecule type" value="Genomic_DNA"/>
</dbReference>
<reference evidence="7" key="1">
    <citation type="journal article" date="2014" name="Front. Microbiol.">
        <title>High frequency of phylogenetically diverse reductive dehalogenase-homologous genes in deep subseafloor sedimentary metagenomes.</title>
        <authorList>
            <person name="Kawai M."/>
            <person name="Futagami T."/>
            <person name="Toyoda A."/>
            <person name="Takaki Y."/>
            <person name="Nishi S."/>
            <person name="Hori S."/>
            <person name="Arai W."/>
            <person name="Tsubouchi T."/>
            <person name="Morono Y."/>
            <person name="Uchiyama I."/>
            <person name="Ito T."/>
            <person name="Fujiyama A."/>
            <person name="Inagaki F."/>
            <person name="Takami H."/>
        </authorList>
    </citation>
    <scope>NUCLEOTIDE SEQUENCE</scope>
    <source>
        <strain evidence="7">Expedition CK06-06</strain>
    </source>
</reference>
<evidence type="ECO:0000313" key="7">
    <source>
        <dbReference type="EMBL" id="GAI12927.1"/>
    </source>
</evidence>
<keyword evidence="2" id="KW-0479">Metal-binding</keyword>
<dbReference type="AlphaFoldDB" id="X1L0Q8"/>
<evidence type="ECO:0000259" key="6">
    <source>
        <dbReference type="Pfam" id="PF02754"/>
    </source>
</evidence>
<dbReference type="InterPro" id="IPR004017">
    <property type="entry name" value="Cys_rich_dom"/>
</dbReference>